<organism evidence="1 2">
    <name type="scientific">Listeria booriae</name>
    <dbReference type="NCBI Taxonomy" id="1552123"/>
    <lineage>
        <taxon>Bacteria</taxon>
        <taxon>Bacillati</taxon>
        <taxon>Bacillota</taxon>
        <taxon>Bacilli</taxon>
        <taxon>Bacillales</taxon>
        <taxon>Listeriaceae</taxon>
        <taxon>Listeria</taxon>
    </lineage>
</organism>
<evidence type="ECO:0000313" key="1">
    <source>
        <dbReference type="EMBL" id="MBC2004664.1"/>
    </source>
</evidence>
<dbReference type="Proteomes" id="UP000546806">
    <property type="component" value="Unassembled WGS sequence"/>
</dbReference>
<protein>
    <submittedName>
        <fullName evidence="1">Uncharacterized protein</fullName>
    </submittedName>
</protein>
<sequence>MNEHKIVDIEIAHNQALDEDYERSATLVLDELKRVYQSCLRELGAFDIMKEFENTHLRLNRWRQEKLAKAWCSVDSDEILRKFMDWIDEVNNENE</sequence>
<dbReference type="AlphaFoldDB" id="A0A842CXG7"/>
<accession>A0A842CXG7</accession>
<dbReference type="RefSeq" id="WP_185533672.1">
    <property type="nucleotide sequence ID" value="NZ_JAARWW010000005.1"/>
</dbReference>
<evidence type="ECO:0000313" key="2">
    <source>
        <dbReference type="Proteomes" id="UP000546806"/>
    </source>
</evidence>
<proteinExistence type="predicted"/>
<reference evidence="1 2" key="1">
    <citation type="submission" date="2020-03" db="EMBL/GenBank/DDBJ databases">
        <title>Soil Listeria distribution.</title>
        <authorList>
            <person name="Liao J."/>
            <person name="Wiedmann M."/>
        </authorList>
    </citation>
    <scope>NUCLEOTIDE SEQUENCE [LARGE SCALE GENOMIC DNA]</scope>
    <source>
        <strain evidence="1 2">FSL L7-0435</strain>
    </source>
</reference>
<dbReference type="EMBL" id="JAARWW010000005">
    <property type="protein sequence ID" value="MBC2004664.1"/>
    <property type="molecule type" value="Genomic_DNA"/>
</dbReference>
<comment type="caution">
    <text evidence="1">The sequence shown here is derived from an EMBL/GenBank/DDBJ whole genome shotgun (WGS) entry which is preliminary data.</text>
</comment>
<gene>
    <name evidence="1" type="ORF">HCA78_12845</name>
</gene>
<name>A0A842CXG7_9LIST</name>